<dbReference type="PROSITE" id="PS00455">
    <property type="entry name" value="AMP_BINDING"/>
    <property type="match status" value="1"/>
</dbReference>
<evidence type="ECO:0000256" key="4">
    <source>
        <dbReference type="ARBA" id="ARBA00022737"/>
    </source>
</evidence>
<dbReference type="Pfam" id="PF13193">
    <property type="entry name" value="AMP-binding_C"/>
    <property type="match status" value="1"/>
</dbReference>
<organism evidence="7 8">
    <name type="scientific">Streptomyces ortus</name>
    <dbReference type="NCBI Taxonomy" id="2867268"/>
    <lineage>
        <taxon>Bacteria</taxon>
        <taxon>Bacillati</taxon>
        <taxon>Actinomycetota</taxon>
        <taxon>Actinomycetes</taxon>
        <taxon>Kitasatosporales</taxon>
        <taxon>Streptomycetaceae</taxon>
        <taxon>Streptomyces</taxon>
    </lineage>
</organism>
<dbReference type="InterPro" id="IPR010071">
    <property type="entry name" value="AA_adenyl_dom"/>
</dbReference>
<dbReference type="InterPro" id="IPR006162">
    <property type="entry name" value="Ppantetheine_attach_site"/>
</dbReference>
<dbReference type="InterPro" id="IPR001242">
    <property type="entry name" value="Condensation_dom"/>
</dbReference>
<dbReference type="PROSITE" id="PS00012">
    <property type="entry name" value="PHOSPHOPANTETHEINE"/>
    <property type="match status" value="1"/>
</dbReference>
<evidence type="ECO:0000313" key="8">
    <source>
        <dbReference type="Proteomes" id="UP001165590"/>
    </source>
</evidence>
<dbReference type="InterPro" id="IPR009081">
    <property type="entry name" value="PP-bd_ACP"/>
</dbReference>
<keyword evidence="5" id="KW-0045">Antibiotic biosynthesis</keyword>
<dbReference type="InterPro" id="IPR010060">
    <property type="entry name" value="NRPS_synth"/>
</dbReference>
<dbReference type="NCBIfam" id="TIGR01720">
    <property type="entry name" value="NRPS-para261"/>
    <property type="match status" value="1"/>
</dbReference>
<dbReference type="Gene3D" id="3.30.300.30">
    <property type="match status" value="1"/>
</dbReference>
<evidence type="ECO:0000259" key="6">
    <source>
        <dbReference type="PROSITE" id="PS50075"/>
    </source>
</evidence>
<keyword evidence="2" id="KW-0596">Phosphopantetheine</keyword>
<evidence type="ECO:0000256" key="5">
    <source>
        <dbReference type="ARBA" id="ARBA00023194"/>
    </source>
</evidence>
<dbReference type="SUPFAM" id="SSF47336">
    <property type="entry name" value="ACP-like"/>
    <property type="match status" value="1"/>
</dbReference>
<dbReference type="InterPro" id="IPR020806">
    <property type="entry name" value="PKS_PP-bd"/>
</dbReference>
<sequence length="1535" mass="162037">MKPPKPLPTPAKGSALAEVWPLSPLQQGMLFHSSYDDEGPDVYGLQCVLGVDGPLDTELFRACWEALIERHAVLRASFQRRRSGEAVQLISRSVVLPWSDVDLSDLGEDEALTRFERLAREERDDRMNPASPPLLRLLLARLGEARHRLVVTTHHILLDGWSMPVLLDELEVVYTAGGDIRVLPPVTSYRDYLSWLGRQDRETARAAWREELAGAEEPTLVAPQAAGGAEVSVLPRDLVLDLPEATTTRLREMARGQNLTLNSVVQGAWAMVLSRLTGRNDVVFGATVSGRSADLPGAESMVGLMINTLPVRVPLTGGQPVLDMLADLQARQSSLMPHQHLSLSEIQGLAGPGATFDTLVVYENYPIPPEGASAPGTISFTRMDAHEATNFPLTVGIVPDVGLRIVMTHRPDLFDEEAAGRVAGWLTRVLEQVADEPTLRVGDIDLLDEPERSVVVEEWNATARDQVPDTVLERFRGWVVSTPDTAALWFSDRPLSYGELDVRSGALARGLVSRGVGRESRVGLCLPRGVEMVVAMLAVWKAGGAYVPLDPEYPSDRLLFMVADSGAELVLVTEETADRLSADVETALVGGLGTGSGELPDVTFDQLAYVIYTSGSTGRPKGVAVEHAAVANLASAMGPVLGVGPGLTALQFASFSFDAAVLDVAVTLAAGGTLAIATSEERQDGSALAAMIDFNGVDSASVVPSLLGALEPTSVSGVRNWVLGADRLEAGLAARWREGARVWNTYGPTEATVISTAVLLEEGITGEDVPPAIGRPLPNVRTYVLDGFLRPVPVGVTGELYIAGVGLARGYIGRSDLTAERFVACPFGDGTGRMYRTGDVARWTSDGQLEFVGRADAQVKIRGFRVELGEVEAVLAAHARVERAVVLARDGRLIGYAVGDADAETLRAFAATRLPEYMVPSAVVVLDAFPLTVNGKVDRSALPTPEAAVSAGRAPETPAEQVFCTLFAEVLGLEAVGVGDGFFELGGDSIMSMQLASRARAAGWAVTPRQVFEEKTPERLAQVAVAVSGGGAGQRAETGVGEVPWTPAMRSMGAHALRGEFAQWTVIGAPAGLGVDVLVSGVEALLWTHGMLRARTGSDLRTLRVPEAGEIDASGLVLRVAAIGAAEGEVDRVAVDAARPAVARLDPAAGVMVQVVWVDAGPDRMGRIVLAAHHLAVDGVSWRVLAQDLGTACEAAAVGRRPVLEPAPTSFRSWARQLEQSAKDPRRVEELAKWVELVGAAGEPLIGRRALDPTVDTVESLRRCSWSVPVDECTGLVGTVPGVFHCGLHEVLLATLAGAVAAWRPGFAAGPGGFLVEVEGHGREPLSEGMDLSRTVGWFTAAYPVRLDASGVDLTEAAEGGAAAGVLVKRVKEQVRAVPGDGLGHGLLRHLNPETAPVLAGLPVPQVGFNYLGRFATAGGAGTSSVEPWQSAGDTAVGGAADPGMPVLHALDVGAVVADTASGPELTLTLSWPAALLDETDVQELGQAWLGLLKSLAAHAADPSAGGHTPSDFALLDLDQDEVDDLQAEFADDSL</sequence>
<dbReference type="InterPro" id="IPR045851">
    <property type="entry name" value="AMP-bd_C_sf"/>
</dbReference>
<dbReference type="SUPFAM" id="SSF56801">
    <property type="entry name" value="Acetyl-CoA synthetase-like"/>
    <property type="match status" value="1"/>
</dbReference>
<gene>
    <name evidence="7" type="ORF">K3769_40320</name>
</gene>
<dbReference type="Gene3D" id="2.30.38.10">
    <property type="entry name" value="Luciferase, Domain 3"/>
    <property type="match status" value="1"/>
</dbReference>
<reference evidence="7" key="1">
    <citation type="journal article" date="2022" name="bioRxiv">
        <title>Discovery and biosynthetic assessment of Streptomyces ortus sp nov. isolated from a deep-sea sponge.</title>
        <authorList>
            <person name="Williams S.E."/>
        </authorList>
    </citation>
    <scope>NUCLEOTIDE SEQUENCE</scope>
    <source>
        <strain evidence="7">A15ISP2-DRY2</strain>
    </source>
</reference>
<evidence type="ECO:0000313" key="7">
    <source>
        <dbReference type="EMBL" id="MCX4238916.1"/>
    </source>
</evidence>
<dbReference type="EMBL" id="JAIFZO010000002">
    <property type="protein sequence ID" value="MCX4238916.1"/>
    <property type="molecule type" value="Genomic_DNA"/>
</dbReference>
<name>A0ABT3VG92_9ACTN</name>
<dbReference type="Pfam" id="PF00668">
    <property type="entry name" value="Condensation"/>
    <property type="match status" value="2"/>
</dbReference>
<dbReference type="Pfam" id="PF00501">
    <property type="entry name" value="AMP-binding"/>
    <property type="match status" value="1"/>
</dbReference>
<dbReference type="Gene3D" id="3.40.50.980">
    <property type="match status" value="2"/>
</dbReference>
<evidence type="ECO:0000256" key="3">
    <source>
        <dbReference type="ARBA" id="ARBA00022553"/>
    </source>
</evidence>
<dbReference type="InterPro" id="IPR036736">
    <property type="entry name" value="ACP-like_sf"/>
</dbReference>
<dbReference type="InterPro" id="IPR020845">
    <property type="entry name" value="AMP-binding_CS"/>
</dbReference>
<proteinExistence type="predicted"/>
<dbReference type="Gene3D" id="3.30.559.30">
    <property type="entry name" value="Nonribosomal peptide synthetase, condensation domain"/>
    <property type="match status" value="2"/>
</dbReference>
<dbReference type="Proteomes" id="UP001165590">
    <property type="component" value="Unassembled WGS sequence"/>
</dbReference>
<comment type="caution">
    <text evidence="7">The sequence shown here is derived from an EMBL/GenBank/DDBJ whole genome shotgun (WGS) entry which is preliminary data.</text>
</comment>
<dbReference type="Gene3D" id="1.10.1200.10">
    <property type="entry name" value="ACP-like"/>
    <property type="match status" value="1"/>
</dbReference>
<dbReference type="SUPFAM" id="SSF52777">
    <property type="entry name" value="CoA-dependent acyltransferases"/>
    <property type="match status" value="4"/>
</dbReference>
<dbReference type="PANTHER" id="PTHR45527">
    <property type="entry name" value="NONRIBOSOMAL PEPTIDE SYNTHETASE"/>
    <property type="match status" value="1"/>
</dbReference>
<dbReference type="RefSeq" id="WP_267031171.1">
    <property type="nucleotide sequence ID" value="NZ_JAIFZO010000002.1"/>
</dbReference>
<dbReference type="SMART" id="SM00823">
    <property type="entry name" value="PKS_PP"/>
    <property type="match status" value="1"/>
</dbReference>
<dbReference type="PROSITE" id="PS50075">
    <property type="entry name" value="CARRIER"/>
    <property type="match status" value="1"/>
</dbReference>
<keyword evidence="4" id="KW-0677">Repeat</keyword>
<keyword evidence="8" id="KW-1185">Reference proteome</keyword>
<dbReference type="Gene3D" id="3.30.559.10">
    <property type="entry name" value="Chloramphenicol acetyltransferase-like domain"/>
    <property type="match status" value="2"/>
</dbReference>
<dbReference type="Pfam" id="PF00550">
    <property type="entry name" value="PP-binding"/>
    <property type="match status" value="1"/>
</dbReference>
<dbReference type="NCBIfam" id="TIGR01733">
    <property type="entry name" value="AA-adenyl-dom"/>
    <property type="match status" value="1"/>
</dbReference>
<dbReference type="PANTHER" id="PTHR45527:SF1">
    <property type="entry name" value="FATTY ACID SYNTHASE"/>
    <property type="match status" value="1"/>
</dbReference>
<evidence type="ECO:0000256" key="2">
    <source>
        <dbReference type="ARBA" id="ARBA00022450"/>
    </source>
</evidence>
<comment type="cofactor">
    <cofactor evidence="1">
        <name>pantetheine 4'-phosphate</name>
        <dbReference type="ChEBI" id="CHEBI:47942"/>
    </cofactor>
</comment>
<dbReference type="InterPro" id="IPR025110">
    <property type="entry name" value="AMP-bd_C"/>
</dbReference>
<accession>A0ABT3VG92</accession>
<dbReference type="CDD" id="cd05930">
    <property type="entry name" value="A_NRPS"/>
    <property type="match status" value="1"/>
</dbReference>
<dbReference type="InterPro" id="IPR023213">
    <property type="entry name" value="CAT-like_dom_sf"/>
</dbReference>
<protein>
    <submittedName>
        <fullName evidence="7">Amino acid adenylation domain-containing protein</fullName>
    </submittedName>
</protein>
<dbReference type="CDD" id="cd19543">
    <property type="entry name" value="DCL_NRPS"/>
    <property type="match status" value="1"/>
</dbReference>
<dbReference type="InterPro" id="IPR000873">
    <property type="entry name" value="AMP-dep_synth/lig_dom"/>
</dbReference>
<keyword evidence="3" id="KW-0597">Phosphoprotein</keyword>
<feature type="domain" description="Carrier" evidence="6">
    <location>
        <begin position="954"/>
        <end position="1028"/>
    </location>
</feature>
<evidence type="ECO:0000256" key="1">
    <source>
        <dbReference type="ARBA" id="ARBA00001957"/>
    </source>
</evidence>